<dbReference type="EC" id="2.1.1.67" evidence="4 9"/>
<organism evidence="10 11">
    <name type="scientific">Thiorhodococcus fuscus</name>
    <dbReference type="NCBI Taxonomy" id="527200"/>
    <lineage>
        <taxon>Bacteria</taxon>
        <taxon>Pseudomonadati</taxon>
        <taxon>Pseudomonadota</taxon>
        <taxon>Gammaproteobacteria</taxon>
        <taxon>Chromatiales</taxon>
        <taxon>Chromatiaceae</taxon>
        <taxon>Thiorhodococcus</taxon>
    </lineage>
</organism>
<proteinExistence type="inferred from homology"/>
<feature type="binding site" evidence="9">
    <location>
        <position position="123"/>
    </location>
    <ligand>
        <name>S-adenosyl-L-methionine</name>
        <dbReference type="ChEBI" id="CHEBI:59789"/>
    </ligand>
</feature>
<evidence type="ECO:0000313" key="10">
    <source>
        <dbReference type="EMBL" id="MFD2110590.1"/>
    </source>
</evidence>
<evidence type="ECO:0000256" key="9">
    <source>
        <dbReference type="HAMAP-Rule" id="MF_00812"/>
    </source>
</evidence>
<gene>
    <name evidence="9" type="primary">tpm</name>
    <name evidence="10" type="ORF">ACFSJC_01900</name>
</gene>
<keyword evidence="6 9" id="KW-0489">Methyltransferase</keyword>
<dbReference type="NCBIfam" id="NF009732">
    <property type="entry name" value="PRK13255.1"/>
    <property type="match status" value="1"/>
</dbReference>
<dbReference type="Pfam" id="PF05724">
    <property type="entry name" value="TPMT"/>
    <property type="match status" value="1"/>
</dbReference>
<dbReference type="PROSITE" id="PS51585">
    <property type="entry name" value="SAM_MT_TPMT"/>
    <property type="match status" value="1"/>
</dbReference>
<dbReference type="InterPro" id="IPR022474">
    <property type="entry name" value="Thiopur_S-MeTfrase_Se/Te_detox"/>
</dbReference>
<dbReference type="NCBIfam" id="TIGR03840">
    <property type="entry name" value="TMPT_Se_Te"/>
    <property type="match status" value="1"/>
</dbReference>
<name>A0ABW4Y4U2_9GAMM</name>
<feature type="binding site" evidence="9">
    <location>
        <position position="45"/>
    </location>
    <ligand>
        <name>S-adenosyl-L-methionine</name>
        <dbReference type="ChEBI" id="CHEBI:59789"/>
    </ligand>
</feature>
<dbReference type="GO" id="GO:0008119">
    <property type="term" value="F:thiopurine S-methyltransferase activity"/>
    <property type="evidence" value="ECO:0007669"/>
    <property type="project" value="UniProtKB-EC"/>
</dbReference>
<keyword evidence="8 9" id="KW-0949">S-adenosyl-L-methionine</keyword>
<comment type="catalytic activity">
    <reaction evidence="1 9">
        <text>S-adenosyl-L-methionine + a thiopurine = S-adenosyl-L-homocysteine + a thiopurine S-methylether.</text>
        <dbReference type="EC" id="2.1.1.67"/>
    </reaction>
</comment>
<dbReference type="InterPro" id="IPR025835">
    <property type="entry name" value="Thiopurine_S-MeTrfase"/>
</dbReference>
<sequence length="219" mass="25072">MDAEFWLERWQRREIGWHQDDINAHLQEYWPSLGVDANTLVFVPLCGKTLDLLWLVSQGHRVIGVELVETAVQEIFAEQGLTPIVTDIPPFRLYQLDELRILCGDFFALTPEHLAGVGALFDRASLIAFPPEMRQRYADTLASLMPIPVPTLLVTLEYAQHERPGPPFSVQPEEVHALFDARYRVESLARLDVLEESPAFLKRRMTCLHEQVYRLSPGP</sequence>
<dbReference type="PANTHER" id="PTHR10259:SF11">
    <property type="entry name" value="THIOPURINE S-METHYLTRANSFERASE"/>
    <property type="match status" value="1"/>
</dbReference>
<keyword evidence="5 9" id="KW-0963">Cytoplasm</keyword>
<evidence type="ECO:0000256" key="3">
    <source>
        <dbReference type="ARBA" id="ARBA00008145"/>
    </source>
</evidence>
<dbReference type="GO" id="GO:0032259">
    <property type="term" value="P:methylation"/>
    <property type="evidence" value="ECO:0007669"/>
    <property type="project" value="UniProtKB-KW"/>
</dbReference>
<dbReference type="Gene3D" id="3.40.50.150">
    <property type="entry name" value="Vaccinia Virus protein VP39"/>
    <property type="match status" value="1"/>
</dbReference>
<comment type="subcellular location">
    <subcellularLocation>
        <location evidence="2 9">Cytoplasm</location>
    </subcellularLocation>
</comment>
<comment type="caution">
    <text evidence="10">The sequence shown here is derived from an EMBL/GenBank/DDBJ whole genome shotgun (WGS) entry which is preliminary data.</text>
</comment>
<evidence type="ECO:0000256" key="2">
    <source>
        <dbReference type="ARBA" id="ARBA00004496"/>
    </source>
</evidence>
<feature type="binding site" evidence="9">
    <location>
        <position position="66"/>
    </location>
    <ligand>
        <name>S-adenosyl-L-methionine</name>
        <dbReference type="ChEBI" id="CHEBI:59789"/>
    </ligand>
</feature>
<keyword evidence="7 9" id="KW-0808">Transferase</keyword>
<dbReference type="HAMAP" id="MF_00812">
    <property type="entry name" value="Thiopur_methtran"/>
    <property type="match status" value="1"/>
</dbReference>
<evidence type="ECO:0000256" key="7">
    <source>
        <dbReference type="ARBA" id="ARBA00022679"/>
    </source>
</evidence>
<reference evidence="11" key="1">
    <citation type="journal article" date="2019" name="Int. J. Syst. Evol. Microbiol.">
        <title>The Global Catalogue of Microorganisms (GCM) 10K type strain sequencing project: providing services to taxonomists for standard genome sequencing and annotation.</title>
        <authorList>
            <consortium name="The Broad Institute Genomics Platform"/>
            <consortium name="The Broad Institute Genome Sequencing Center for Infectious Disease"/>
            <person name="Wu L."/>
            <person name="Ma J."/>
        </authorList>
    </citation>
    <scope>NUCLEOTIDE SEQUENCE [LARGE SCALE GENOMIC DNA]</scope>
    <source>
        <strain evidence="11">KACC 12597</strain>
    </source>
</reference>
<dbReference type="InterPro" id="IPR008854">
    <property type="entry name" value="TPMT"/>
</dbReference>
<evidence type="ECO:0000256" key="8">
    <source>
        <dbReference type="ARBA" id="ARBA00022691"/>
    </source>
</evidence>
<dbReference type="SUPFAM" id="SSF53335">
    <property type="entry name" value="S-adenosyl-L-methionine-dependent methyltransferases"/>
    <property type="match status" value="1"/>
</dbReference>
<feature type="binding site" evidence="9">
    <location>
        <position position="10"/>
    </location>
    <ligand>
        <name>S-adenosyl-L-methionine</name>
        <dbReference type="ChEBI" id="CHEBI:59789"/>
    </ligand>
</feature>
<protein>
    <recommendedName>
        <fullName evidence="4 9">Thiopurine S-methyltransferase</fullName>
        <ecNumber evidence="4 9">2.1.1.67</ecNumber>
    </recommendedName>
    <alternativeName>
        <fullName evidence="9">Thiopurine methyltransferase</fullName>
    </alternativeName>
</protein>
<keyword evidence="11" id="KW-1185">Reference proteome</keyword>
<dbReference type="PIRSF" id="PIRSF023956">
    <property type="entry name" value="Thiopurine_S-methyltransferase"/>
    <property type="match status" value="1"/>
</dbReference>
<evidence type="ECO:0000256" key="4">
    <source>
        <dbReference type="ARBA" id="ARBA00011905"/>
    </source>
</evidence>
<evidence type="ECO:0000313" key="11">
    <source>
        <dbReference type="Proteomes" id="UP001597337"/>
    </source>
</evidence>
<dbReference type="RefSeq" id="WP_386022400.1">
    <property type="nucleotide sequence ID" value="NZ_JBHUHX010000004.1"/>
</dbReference>
<evidence type="ECO:0000256" key="5">
    <source>
        <dbReference type="ARBA" id="ARBA00022490"/>
    </source>
</evidence>
<dbReference type="Proteomes" id="UP001597337">
    <property type="component" value="Unassembled WGS sequence"/>
</dbReference>
<dbReference type="InterPro" id="IPR029063">
    <property type="entry name" value="SAM-dependent_MTases_sf"/>
</dbReference>
<dbReference type="PANTHER" id="PTHR10259">
    <property type="entry name" value="THIOPURINE S-METHYLTRANSFERASE"/>
    <property type="match status" value="1"/>
</dbReference>
<accession>A0ABW4Y4U2</accession>
<comment type="similarity">
    <text evidence="3 9">Belongs to the class I-like SAM-binding methyltransferase superfamily. TPMT family.</text>
</comment>
<evidence type="ECO:0000256" key="6">
    <source>
        <dbReference type="ARBA" id="ARBA00022603"/>
    </source>
</evidence>
<evidence type="ECO:0000256" key="1">
    <source>
        <dbReference type="ARBA" id="ARBA00000903"/>
    </source>
</evidence>
<dbReference type="EMBL" id="JBHUHX010000004">
    <property type="protein sequence ID" value="MFD2110590.1"/>
    <property type="molecule type" value="Genomic_DNA"/>
</dbReference>